<accession>A0A5B7H8X6</accession>
<comment type="caution">
    <text evidence="2">The sequence shown here is derived from an EMBL/GenBank/DDBJ whole genome shotgun (WGS) entry which is preliminary data.</text>
</comment>
<evidence type="ECO:0008006" key="4">
    <source>
        <dbReference type="Google" id="ProtNLM"/>
    </source>
</evidence>
<proteinExistence type="predicted"/>
<evidence type="ECO:0000256" key="1">
    <source>
        <dbReference type="SAM" id="MobiDB-lite"/>
    </source>
</evidence>
<dbReference type="EMBL" id="VSRR010028926">
    <property type="protein sequence ID" value="MPC69131.1"/>
    <property type="molecule type" value="Genomic_DNA"/>
</dbReference>
<name>A0A5B7H8X6_PORTR</name>
<feature type="region of interest" description="Disordered" evidence="1">
    <location>
        <begin position="1"/>
        <end position="24"/>
    </location>
</feature>
<protein>
    <recommendedName>
        <fullName evidence="4">Ecdysteroid UDP-glucosyltransferase</fullName>
    </recommendedName>
</protein>
<evidence type="ECO:0000313" key="3">
    <source>
        <dbReference type="Proteomes" id="UP000324222"/>
    </source>
</evidence>
<dbReference type="AlphaFoldDB" id="A0A5B7H8X6"/>
<dbReference type="SUPFAM" id="SSF53756">
    <property type="entry name" value="UDP-Glycosyltransferase/glycogen phosphorylase"/>
    <property type="match status" value="1"/>
</dbReference>
<organism evidence="2 3">
    <name type="scientific">Portunus trituberculatus</name>
    <name type="common">Swimming crab</name>
    <name type="synonym">Neptunus trituberculatus</name>
    <dbReference type="NCBI Taxonomy" id="210409"/>
    <lineage>
        <taxon>Eukaryota</taxon>
        <taxon>Metazoa</taxon>
        <taxon>Ecdysozoa</taxon>
        <taxon>Arthropoda</taxon>
        <taxon>Crustacea</taxon>
        <taxon>Multicrustacea</taxon>
        <taxon>Malacostraca</taxon>
        <taxon>Eumalacostraca</taxon>
        <taxon>Eucarida</taxon>
        <taxon>Decapoda</taxon>
        <taxon>Pleocyemata</taxon>
        <taxon>Brachyura</taxon>
        <taxon>Eubrachyura</taxon>
        <taxon>Portunoidea</taxon>
        <taxon>Portunidae</taxon>
        <taxon>Portuninae</taxon>
        <taxon>Portunus</taxon>
    </lineage>
</organism>
<sequence>MGGRGAPEDLQPSPSPPRDKSCPWSRGGLITQCTESGRVMHLFATLVVVVASAAVSASEQYRVLIVTPVASRSQYHLCAAIAEGLGEAGHEVTFVSSFKLKHTSKIVYIFTVLPVAQSIVQDYFPGMPPIETLYENSSLTLINGHFSIDGQVPLLPTQVEIGTISTNKPRPLPQVRPVCESSLHC</sequence>
<reference evidence="2 3" key="1">
    <citation type="submission" date="2019-05" db="EMBL/GenBank/DDBJ databases">
        <title>Another draft genome of Portunus trituberculatus and its Hox gene families provides insights of decapod evolution.</title>
        <authorList>
            <person name="Jeong J.-H."/>
            <person name="Song I."/>
            <person name="Kim S."/>
            <person name="Choi T."/>
            <person name="Kim D."/>
            <person name="Ryu S."/>
            <person name="Kim W."/>
        </authorList>
    </citation>
    <scope>NUCLEOTIDE SEQUENCE [LARGE SCALE GENOMIC DNA]</scope>
    <source>
        <tissue evidence="2">Muscle</tissue>
    </source>
</reference>
<evidence type="ECO:0000313" key="2">
    <source>
        <dbReference type="EMBL" id="MPC69131.1"/>
    </source>
</evidence>
<dbReference type="Proteomes" id="UP000324222">
    <property type="component" value="Unassembled WGS sequence"/>
</dbReference>
<gene>
    <name evidence="2" type="ORF">E2C01_063346</name>
</gene>
<keyword evidence="3" id="KW-1185">Reference proteome</keyword>
<dbReference type="OrthoDB" id="5835829at2759"/>